<gene>
    <name evidence="2" type="ORF">E2493_19215</name>
</gene>
<dbReference type="Pfam" id="PF03796">
    <property type="entry name" value="DnaB_C"/>
    <property type="match status" value="1"/>
</dbReference>
<dbReference type="OrthoDB" id="7357206at2"/>
<proteinExistence type="predicted"/>
<evidence type="ECO:0000313" key="2">
    <source>
        <dbReference type="EMBL" id="TFI56642.1"/>
    </source>
</evidence>
<name>A0A4Y8ZMZ8_9SPHN</name>
<dbReference type="GO" id="GO:0005829">
    <property type="term" value="C:cytosol"/>
    <property type="evidence" value="ECO:0007669"/>
    <property type="project" value="TreeGrafter"/>
</dbReference>
<dbReference type="InterPro" id="IPR027417">
    <property type="entry name" value="P-loop_NTPase"/>
</dbReference>
<dbReference type="EMBL" id="SPDV01000062">
    <property type="protein sequence ID" value="TFI56642.1"/>
    <property type="molecule type" value="Genomic_DNA"/>
</dbReference>
<keyword evidence="2" id="KW-0547">Nucleotide-binding</keyword>
<dbReference type="InterPro" id="IPR007694">
    <property type="entry name" value="DNA_helicase_DnaB-like_C"/>
</dbReference>
<accession>A0A4Y8ZMZ8</accession>
<dbReference type="PANTHER" id="PTHR30153:SF2">
    <property type="entry name" value="REPLICATIVE DNA HELICASE"/>
    <property type="match status" value="1"/>
</dbReference>
<dbReference type="GO" id="GO:0005524">
    <property type="term" value="F:ATP binding"/>
    <property type="evidence" value="ECO:0007669"/>
    <property type="project" value="InterPro"/>
</dbReference>
<dbReference type="Gene3D" id="3.40.50.300">
    <property type="entry name" value="P-loop containing nucleotide triphosphate hydrolases"/>
    <property type="match status" value="2"/>
</dbReference>
<keyword evidence="3" id="KW-1185">Reference proteome</keyword>
<evidence type="ECO:0000259" key="1">
    <source>
        <dbReference type="Pfam" id="PF03796"/>
    </source>
</evidence>
<dbReference type="NCBIfam" id="NF004629">
    <property type="entry name" value="PRK05973.1"/>
    <property type="match status" value="1"/>
</dbReference>
<dbReference type="AlphaFoldDB" id="A0A4Y8ZMZ8"/>
<dbReference type="RefSeq" id="WP_135090126.1">
    <property type="nucleotide sequence ID" value="NZ_SPDV01000062.1"/>
</dbReference>
<protein>
    <submittedName>
        <fullName evidence="2">DNA helicase</fullName>
    </submittedName>
</protein>
<feature type="domain" description="SF4 helicase" evidence="1">
    <location>
        <begin position="126"/>
        <end position="217"/>
    </location>
</feature>
<keyword evidence="2" id="KW-0347">Helicase</keyword>
<dbReference type="PANTHER" id="PTHR30153">
    <property type="entry name" value="REPLICATIVE DNA HELICASE DNAB"/>
    <property type="match status" value="1"/>
</dbReference>
<keyword evidence="2" id="KW-0378">Hydrolase</keyword>
<dbReference type="GO" id="GO:0006260">
    <property type="term" value="P:DNA replication"/>
    <property type="evidence" value="ECO:0007669"/>
    <property type="project" value="InterPro"/>
</dbReference>
<dbReference type="GO" id="GO:0003678">
    <property type="term" value="F:DNA helicase activity"/>
    <property type="evidence" value="ECO:0007669"/>
    <property type="project" value="InterPro"/>
</dbReference>
<reference evidence="2 3" key="1">
    <citation type="submission" date="2019-03" db="EMBL/GenBank/DDBJ databases">
        <title>Genome sequence of Sphingomonas sp. 17J27-24.</title>
        <authorList>
            <person name="Kim M."/>
            <person name="Maeng S."/>
            <person name="Sathiyaraj S."/>
        </authorList>
    </citation>
    <scope>NUCLEOTIDE SEQUENCE [LARGE SCALE GENOMIC DNA]</scope>
    <source>
        <strain evidence="2 3">17J27-24</strain>
    </source>
</reference>
<dbReference type="Proteomes" id="UP000298213">
    <property type="component" value="Unassembled WGS sequence"/>
</dbReference>
<comment type="caution">
    <text evidence="2">The sequence shown here is derived from an EMBL/GenBank/DDBJ whole genome shotgun (WGS) entry which is preliminary data.</text>
</comment>
<evidence type="ECO:0000313" key="3">
    <source>
        <dbReference type="Proteomes" id="UP000298213"/>
    </source>
</evidence>
<sequence length="243" mass="25066">MRLSAPIFRLKRQARLLARADGVPLHVALDRVARGEGFRAWSHLAASASAAAAAAGDGGRALLAALAPGDLVLLGGRPGHGKTLMGLELAAAAGRAGRPAFFFTLEDDEALVRARLRALGAEPDGSPVIVDTSDAISAEHVIARLGGAGAGSGGGAVAVIDYLQLLDQRRSNPPLAEQVRALRAFAGATGAIVVALSQIDRTFATSGRRFPELGDVRLPNPVDLGLFTRACFLHDGEARFAGV</sequence>
<dbReference type="SUPFAM" id="SSF52540">
    <property type="entry name" value="P-loop containing nucleoside triphosphate hydrolases"/>
    <property type="match status" value="1"/>
</dbReference>
<keyword evidence="2" id="KW-0067">ATP-binding</keyword>
<organism evidence="2 3">
    <name type="scientific">Sphingomonas parva</name>
    <dbReference type="NCBI Taxonomy" id="2555898"/>
    <lineage>
        <taxon>Bacteria</taxon>
        <taxon>Pseudomonadati</taxon>
        <taxon>Pseudomonadota</taxon>
        <taxon>Alphaproteobacteria</taxon>
        <taxon>Sphingomonadales</taxon>
        <taxon>Sphingomonadaceae</taxon>
        <taxon>Sphingomonas</taxon>
    </lineage>
</organism>